<evidence type="ECO:0000313" key="5">
    <source>
        <dbReference type="EMBL" id="EPD12558.1"/>
    </source>
</evidence>
<gene>
    <name evidence="5" type="ORF">L196_09149</name>
</gene>
<dbReference type="InterPro" id="IPR001533">
    <property type="entry name" value="Pterin_deHydtase"/>
</dbReference>
<dbReference type="EMBL" id="ASHL01000008">
    <property type="protein sequence ID" value="EPD12558.1"/>
    <property type="molecule type" value="Genomic_DNA"/>
</dbReference>
<comment type="catalytic activity">
    <reaction evidence="1 4">
        <text>(4aS,6R)-4a-hydroxy-L-erythro-5,6,7,8-tetrahydrobiopterin = (6R)-L-erythro-6,7-dihydrobiopterin + H2O</text>
        <dbReference type="Rhea" id="RHEA:11920"/>
        <dbReference type="ChEBI" id="CHEBI:15377"/>
        <dbReference type="ChEBI" id="CHEBI:15642"/>
        <dbReference type="ChEBI" id="CHEBI:43120"/>
        <dbReference type="EC" id="4.2.1.96"/>
    </reaction>
</comment>
<dbReference type="PANTHER" id="PTHR12599">
    <property type="entry name" value="PTERIN-4-ALPHA-CARBINOLAMINE DEHYDRATASE"/>
    <property type="match status" value="1"/>
</dbReference>
<comment type="caution">
    <text evidence="5">The sequence shown here is derived from an EMBL/GenBank/DDBJ whole genome shotgun (WGS) entry which is preliminary data.</text>
</comment>
<dbReference type="Gene3D" id="3.30.1360.20">
    <property type="entry name" value="Transcriptional coactivator/pterin dehydratase"/>
    <property type="match status" value="1"/>
</dbReference>
<evidence type="ECO:0000256" key="3">
    <source>
        <dbReference type="ARBA" id="ARBA00023239"/>
    </source>
</evidence>
<dbReference type="HAMAP" id="MF_00434">
    <property type="entry name" value="Pterin_4_alpha"/>
    <property type="match status" value="1"/>
</dbReference>
<accession>A0AB33Z046</accession>
<keyword evidence="3 4" id="KW-0456">Lyase</keyword>
<dbReference type="EC" id="4.2.1.96" evidence="4"/>
<evidence type="ECO:0000256" key="4">
    <source>
        <dbReference type="HAMAP-Rule" id="MF_00434"/>
    </source>
</evidence>
<organism evidence="5 6">
    <name type="scientific">Cycloclasticus pugetii</name>
    <dbReference type="NCBI Taxonomy" id="34068"/>
    <lineage>
        <taxon>Bacteria</taxon>
        <taxon>Pseudomonadati</taxon>
        <taxon>Pseudomonadota</taxon>
        <taxon>Gammaproteobacteria</taxon>
        <taxon>Thiotrichales</taxon>
        <taxon>Piscirickettsiaceae</taxon>
        <taxon>Cycloclasticus</taxon>
    </lineage>
</organism>
<dbReference type="GO" id="GO:0008124">
    <property type="term" value="F:4-alpha-hydroxytetrahydrobiopterin dehydratase activity"/>
    <property type="evidence" value="ECO:0007669"/>
    <property type="project" value="UniProtKB-UniRule"/>
</dbReference>
<dbReference type="InterPro" id="IPR036428">
    <property type="entry name" value="PCD_sf"/>
</dbReference>
<name>A0AB33Z046_9GAMM</name>
<evidence type="ECO:0000256" key="1">
    <source>
        <dbReference type="ARBA" id="ARBA00001554"/>
    </source>
</evidence>
<dbReference type="RefSeq" id="WP_016390746.1">
    <property type="nucleotide sequence ID" value="NZ_FQZJ01000004.1"/>
</dbReference>
<dbReference type="Proteomes" id="UP000015462">
    <property type="component" value="Unassembled WGS sequence"/>
</dbReference>
<evidence type="ECO:0000313" key="6">
    <source>
        <dbReference type="Proteomes" id="UP000015462"/>
    </source>
</evidence>
<comment type="similarity">
    <text evidence="2 4">Belongs to the pterin-4-alpha-carbinolamine dehydratase family.</text>
</comment>
<dbReference type="GO" id="GO:0006729">
    <property type="term" value="P:tetrahydrobiopterin biosynthetic process"/>
    <property type="evidence" value="ECO:0007669"/>
    <property type="project" value="InterPro"/>
</dbReference>
<sequence>MVEQYSKLEIDRELALLNQLTSVHWILKSGKLAKTFTFSNFIEAFGFMTKVALYAEKLGHHPEWFNVYKTVNVNLITHEVGGLSKKDFELAKIMEILSH</sequence>
<dbReference type="CDD" id="cd00914">
    <property type="entry name" value="PCD_DCoH_subfamily_b"/>
    <property type="match status" value="1"/>
</dbReference>
<reference evidence="5 6" key="1">
    <citation type="journal article" date="2013" name="Genome Announc.">
        <title>Genome Sequence of the Pyrene- and Fluoranthene-Degrading Bacterium Cycloclasticus sp. Strain PY97M.</title>
        <authorList>
            <person name="Cui Z."/>
            <person name="Xu G."/>
            <person name="Li Q."/>
            <person name="Gao W."/>
            <person name="Zheng L."/>
        </authorList>
    </citation>
    <scope>NUCLEOTIDE SEQUENCE [LARGE SCALE GENOMIC DNA]</scope>
    <source>
        <strain evidence="5 6">PY97M</strain>
    </source>
</reference>
<dbReference type="SUPFAM" id="SSF55248">
    <property type="entry name" value="PCD-like"/>
    <property type="match status" value="1"/>
</dbReference>
<evidence type="ECO:0000256" key="2">
    <source>
        <dbReference type="ARBA" id="ARBA00006472"/>
    </source>
</evidence>
<dbReference type="NCBIfam" id="NF002018">
    <property type="entry name" value="PRK00823.1-3"/>
    <property type="match status" value="1"/>
</dbReference>
<proteinExistence type="inferred from homology"/>
<dbReference type="Pfam" id="PF01329">
    <property type="entry name" value="Pterin_4a"/>
    <property type="match status" value="1"/>
</dbReference>
<dbReference type="PANTHER" id="PTHR12599:SF0">
    <property type="entry name" value="PTERIN-4-ALPHA-CARBINOLAMINE DEHYDRATASE"/>
    <property type="match status" value="1"/>
</dbReference>
<keyword evidence="6" id="KW-1185">Reference proteome</keyword>
<protein>
    <recommendedName>
        <fullName evidence="4">Putative pterin-4-alpha-carbinolamine dehydratase</fullName>
        <shortName evidence="4">PHS</shortName>
        <ecNumber evidence="4">4.2.1.96</ecNumber>
    </recommendedName>
    <alternativeName>
        <fullName evidence="4">4-alpha-hydroxy-tetrahydropterin dehydratase</fullName>
    </alternativeName>
    <alternativeName>
        <fullName evidence="4">Pterin carbinolamine dehydratase</fullName>
        <shortName evidence="4">PCD</shortName>
    </alternativeName>
</protein>
<dbReference type="AlphaFoldDB" id="A0AB33Z046"/>